<keyword evidence="4 6" id="KW-1133">Transmembrane helix</keyword>
<dbReference type="Proteomes" id="UP000260649">
    <property type="component" value="Unassembled WGS sequence"/>
</dbReference>
<dbReference type="GO" id="GO:0005886">
    <property type="term" value="C:plasma membrane"/>
    <property type="evidence" value="ECO:0007669"/>
    <property type="project" value="UniProtKB-SubCell"/>
</dbReference>
<evidence type="ECO:0000256" key="3">
    <source>
        <dbReference type="ARBA" id="ARBA00022692"/>
    </source>
</evidence>
<organism evidence="8 9">
    <name type="scientific">Evtepia gabavorous</name>
    <dbReference type="NCBI Taxonomy" id="2211183"/>
    <lineage>
        <taxon>Bacteria</taxon>
        <taxon>Bacillati</taxon>
        <taxon>Bacillota</taxon>
        <taxon>Clostridia</taxon>
        <taxon>Eubacteriales</taxon>
        <taxon>Evtepia</taxon>
    </lineage>
</organism>
<dbReference type="InterPro" id="IPR036866">
    <property type="entry name" value="RibonucZ/Hydroxyglut_hydro"/>
</dbReference>
<dbReference type="PANTHER" id="PTHR30619:SF1">
    <property type="entry name" value="RECOMBINATION PROTEIN 2"/>
    <property type="match status" value="1"/>
</dbReference>
<dbReference type="Pfam" id="PF13567">
    <property type="entry name" value="DUF4131"/>
    <property type="match status" value="1"/>
</dbReference>
<dbReference type="GeneID" id="97994609"/>
<keyword evidence="2" id="KW-1003">Cell membrane</keyword>
<evidence type="ECO:0000256" key="2">
    <source>
        <dbReference type="ARBA" id="ARBA00022475"/>
    </source>
</evidence>
<comment type="caution">
    <text evidence="8">The sequence shown here is derived from an EMBL/GenBank/DDBJ whole genome shotgun (WGS) entry which is preliminary data.</text>
</comment>
<protein>
    <submittedName>
        <fullName evidence="8">DNA internalization-related competence protein ComEC/Rec2</fullName>
    </submittedName>
</protein>
<dbReference type="SMART" id="SM00849">
    <property type="entry name" value="Lactamase_B"/>
    <property type="match status" value="1"/>
</dbReference>
<dbReference type="InterPro" id="IPR052159">
    <property type="entry name" value="Competence_DNA_uptake"/>
</dbReference>
<sequence length="750" mass="80202">MILLWFTAGVVPAVLLGVYLPWSAWVLPVGLGSLAAGFLFKGLKKWPPLRRFLFGAGAILVWLAVYSALFHAPAQDLEHRTIQMEAVVTQWPEETDYGVRVPVRAGEREGRKVSALFYGPADLADLRPGDRISCVARCTPAEELGGEESLYYPSQGILLRMKGYGQVMVTRGESSSVRYALTILAGEIRAMLDQLYPPREAGFLHALLTGDKTGLEETDRNNLNRVGLGHVVVVSGLHVTFLMGFLTLFLDPKKKGQLGLLLLILVLFCLMTGNGPGTVRATVLCAMALLAQQLGRDYHSLTGLCAALLVLLAANPYAAANAGLQFSFLSTLGILLFGQRWSKAWLAQVPKRARRWAAPFFGVAAISLGAMVFTVPLSAGYFGRFSLIAPLTNLMTSWAVTLAFVGGALSVAVGAVVFPLGQGLAALVGFPIRFFLGCAAQASRLGLASVDLDRGYYALWALFVYGVFLLYLLAPVPGKRPVVPVCACVVTLCLSALLTAKTVQRQDLALTVLDVGQGQSVVVTSGHARALIDCGGTRDPGDTAATYLQSLGRSELDLLILTHFHADHAGGVLELMDRVKVRALAVPDVDRDNPLRQEITARAAAENIPVYYVTETSQVTLGRAEITLYPPVTAGKDANEQCLSVLCARKGWEALLTGDMPAAAEAKLVARENLPEVEVLVAGHHGSKQSTSQALLEAVAPETVVISVGQNTYGHPAPETLARLSAAGAQVYRTDRQGGITVYAQSGEET</sequence>
<accession>A0A3E2B6I1</accession>
<dbReference type="AlphaFoldDB" id="A0A3E2B6I1"/>
<dbReference type="EMBL" id="QQRQ01000002">
    <property type="protein sequence ID" value="RFT07531.1"/>
    <property type="molecule type" value="Genomic_DNA"/>
</dbReference>
<dbReference type="RefSeq" id="WP_117141668.1">
    <property type="nucleotide sequence ID" value="NZ_CAKXKJ010000009.1"/>
</dbReference>
<dbReference type="CDD" id="cd07731">
    <property type="entry name" value="ComA-like_MBL-fold"/>
    <property type="match status" value="1"/>
</dbReference>
<dbReference type="InterPro" id="IPR035681">
    <property type="entry name" value="ComA-like_MBL"/>
</dbReference>
<dbReference type="OrthoDB" id="9761531at2"/>
<feature type="transmembrane region" description="Helical" evidence="6">
    <location>
        <begin position="481"/>
        <end position="500"/>
    </location>
</feature>
<evidence type="ECO:0000313" key="9">
    <source>
        <dbReference type="Proteomes" id="UP000260649"/>
    </source>
</evidence>
<keyword evidence="3 6" id="KW-0812">Transmembrane</keyword>
<keyword evidence="9" id="KW-1185">Reference proteome</keyword>
<feature type="transmembrane region" description="Helical" evidence="6">
    <location>
        <begin position="52"/>
        <end position="72"/>
    </location>
</feature>
<dbReference type="Pfam" id="PF03772">
    <property type="entry name" value="Competence"/>
    <property type="match status" value="1"/>
</dbReference>
<feature type="domain" description="Metallo-beta-lactamase" evidence="7">
    <location>
        <begin position="517"/>
        <end position="710"/>
    </location>
</feature>
<name>A0A3E2B6I1_9FIRM</name>
<evidence type="ECO:0000256" key="5">
    <source>
        <dbReference type="ARBA" id="ARBA00023136"/>
    </source>
</evidence>
<evidence type="ECO:0000256" key="6">
    <source>
        <dbReference type="SAM" id="Phobius"/>
    </source>
</evidence>
<dbReference type="InterPro" id="IPR025405">
    <property type="entry name" value="DUF4131"/>
</dbReference>
<dbReference type="NCBIfam" id="TIGR00361">
    <property type="entry name" value="ComEC_Rec2"/>
    <property type="match status" value="1"/>
</dbReference>
<dbReference type="NCBIfam" id="TIGR00360">
    <property type="entry name" value="ComEC_N-term"/>
    <property type="match status" value="1"/>
</dbReference>
<feature type="transmembrane region" description="Helical" evidence="6">
    <location>
        <begin position="424"/>
        <end position="443"/>
    </location>
</feature>
<evidence type="ECO:0000256" key="1">
    <source>
        <dbReference type="ARBA" id="ARBA00004651"/>
    </source>
</evidence>
<dbReference type="SUPFAM" id="SSF56281">
    <property type="entry name" value="Metallo-hydrolase/oxidoreductase"/>
    <property type="match status" value="1"/>
</dbReference>
<comment type="subcellular location">
    <subcellularLocation>
        <location evidence="1">Cell membrane</location>
        <topology evidence="1">Multi-pass membrane protein</topology>
    </subcellularLocation>
</comment>
<feature type="transmembrane region" description="Helical" evidence="6">
    <location>
        <begin position="228"/>
        <end position="250"/>
    </location>
</feature>
<dbReference type="InterPro" id="IPR004477">
    <property type="entry name" value="ComEC_N"/>
</dbReference>
<evidence type="ECO:0000256" key="4">
    <source>
        <dbReference type="ARBA" id="ARBA00022989"/>
    </source>
</evidence>
<evidence type="ECO:0000259" key="7">
    <source>
        <dbReference type="SMART" id="SM00849"/>
    </source>
</evidence>
<gene>
    <name evidence="8" type="ORF">DV520_02495</name>
</gene>
<reference evidence="8 9" key="1">
    <citation type="submission" date="2018-07" db="EMBL/GenBank/DDBJ databases">
        <title>GABA Modulating Bacteria of the Human Gut Microbiota.</title>
        <authorList>
            <person name="Strandwitz P."/>
            <person name="Kim K.H."/>
            <person name="Terekhova D."/>
            <person name="Liu J.K."/>
            <person name="Sharma A."/>
            <person name="Levering J."/>
            <person name="Mcdonald D."/>
            <person name="Dietrich D."/>
            <person name="Ramadhar T.R."/>
            <person name="Lekbua A."/>
            <person name="Mroue N."/>
            <person name="Liston C."/>
            <person name="Stewart E.J."/>
            <person name="Dubin M.J."/>
            <person name="Zengler K."/>
            <person name="Knight R."/>
            <person name="Gilbert J.A."/>
            <person name="Clardy J."/>
            <person name="Lewis K."/>
        </authorList>
    </citation>
    <scope>NUCLEOTIDE SEQUENCE [LARGE SCALE GENOMIC DNA]</scope>
    <source>
        <strain evidence="8 9">KLE1738</strain>
    </source>
</reference>
<evidence type="ECO:0000313" key="8">
    <source>
        <dbReference type="EMBL" id="RFT07531.1"/>
    </source>
</evidence>
<keyword evidence="5 6" id="KW-0472">Membrane</keyword>
<dbReference type="Gene3D" id="3.60.15.10">
    <property type="entry name" value="Ribonuclease Z/Hydroxyacylglutathione hydrolase-like"/>
    <property type="match status" value="1"/>
</dbReference>
<feature type="transmembrane region" description="Helical" evidence="6">
    <location>
        <begin position="455"/>
        <end position="474"/>
    </location>
</feature>
<dbReference type="InterPro" id="IPR001279">
    <property type="entry name" value="Metallo-B-lactamas"/>
</dbReference>
<feature type="transmembrane region" description="Helical" evidence="6">
    <location>
        <begin position="395"/>
        <end position="417"/>
    </location>
</feature>
<dbReference type="PANTHER" id="PTHR30619">
    <property type="entry name" value="DNA INTERNALIZATION/COMPETENCE PROTEIN COMEC/REC2"/>
    <property type="match status" value="1"/>
</dbReference>
<dbReference type="InterPro" id="IPR004797">
    <property type="entry name" value="Competence_ComEC/Rec2"/>
</dbReference>
<proteinExistence type="predicted"/>
<dbReference type="Pfam" id="PF00753">
    <property type="entry name" value="Lactamase_B"/>
    <property type="match status" value="1"/>
</dbReference>
<feature type="transmembrane region" description="Helical" evidence="6">
    <location>
        <begin position="262"/>
        <end position="291"/>
    </location>
</feature>
<feature type="transmembrane region" description="Helical" evidence="6">
    <location>
        <begin position="317"/>
        <end position="337"/>
    </location>
</feature>
<dbReference type="GO" id="GO:0030420">
    <property type="term" value="P:establishment of competence for transformation"/>
    <property type="evidence" value="ECO:0007669"/>
    <property type="project" value="InterPro"/>
</dbReference>
<feature type="transmembrane region" description="Helical" evidence="6">
    <location>
        <begin position="358"/>
        <end position="383"/>
    </location>
</feature>